<organism evidence="2 3">
    <name type="scientific">Saccharopolyspora montiporae</name>
    <dbReference type="NCBI Taxonomy" id="2781240"/>
    <lineage>
        <taxon>Bacteria</taxon>
        <taxon>Bacillati</taxon>
        <taxon>Actinomycetota</taxon>
        <taxon>Actinomycetes</taxon>
        <taxon>Pseudonocardiales</taxon>
        <taxon>Pseudonocardiaceae</taxon>
        <taxon>Saccharopolyspora</taxon>
    </lineage>
</organism>
<name>A0A929B568_9PSEU</name>
<proteinExistence type="predicted"/>
<dbReference type="AlphaFoldDB" id="A0A929B568"/>
<evidence type="ECO:0008006" key="4">
    <source>
        <dbReference type="Google" id="ProtNLM"/>
    </source>
</evidence>
<accession>A0A929B568</accession>
<evidence type="ECO:0000313" key="3">
    <source>
        <dbReference type="Proteomes" id="UP000598360"/>
    </source>
</evidence>
<dbReference type="RefSeq" id="WP_193926847.1">
    <property type="nucleotide sequence ID" value="NZ_JADEYC010000005.1"/>
</dbReference>
<keyword evidence="3" id="KW-1185">Reference proteome</keyword>
<feature type="region of interest" description="Disordered" evidence="1">
    <location>
        <begin position="71"/>
        <end position="99"/>
    </location>
</feature>
<sequence length="99" mass="10656">MRRLFWFGTGVAAGVALTRKINETTRKATPAGMAEQVGGAMRELATAVGSFGAEVRAGMQEREGELQDVVARDDDAARPRRAEVPDDAGEARRARRAGR</sequence>
<protein>
    <recommendedName>
        <fullName evidence="4">Secreted protein</fullName>
    </recommendedName>
</protein>
<gene>
    <name evidence="2" type="ORF">IQ251_02945</name>
</gene>
<dbReference type="EMBL" id="JADEYC010000005">
    <property type="protein sequence ID" value="MBE9373397.1"/>
    <property type="molecule type" value="Genomic_DNA"/>
</dbReference>
<comment type="caution">
    <text evidence="2">The sequence shown here is derived from an EMBL/GenBank/DDBJ whole genome shotgun (WGS) entry which is preliminary data.</text>
</comment>
<evidence type="ECO:0000313" key="2">
    <source>
        <dbReference type="EMBL" id="MBE9373397.1"/>
    </source>
</evidence>
<dbReference type="Proteomes" id="UP000598360">
    <property type="component" value="Unassembled WGS sequence"/>
</dbReference>
<evidence type="ECO:0000256" key="1">
    <source>
        <dbReference type="SAM" id="MobiDB-lite"/>
    </source>
</evidence>
<reference evidence="2" key="1">
    <citation type="submission" date="2020-10" db="EMBL/GenBank/DDBJ databases">
        <title>Diversity and distribution of actinomycetes associated with coral in the coast of Hainan.</title>
        <authorList>
            <person name="Li F."/>
        </authorList>
    </citation>
    <scope>NUCLEOTIDE SEQUENCE</scope>
    <source>
        <strain evidence="2">HNM0983</strain>
    </source>
</reference>
<feature type="compositionally biased region" description="Basic and acidic residues" evidence="1">
    <location>
        <begin position="71"/>
        <end position="92"/>
    </location>
</feature>